<evidence type="ECO:0000256" key="4">
    <source>
        <dbReference type="ARBA" id="ARBA00023125"/>
    </source>
</evidence>
<keyword evidence="9" id="KW-0240">DNA-directed RNA polymerase</keyword>
<keyword evidence="5 6" id="KW-0804">Transcription</keyword>
<dbReference type="NCBIfam" id="TIGR02937">
    <property type="entry name" value="sigma70-ECF"/>
    <property type="match status" value="1"/>
</dbReference>
<comment type="similarity">
    <text evidence="1 6">Belongs to the sigma-70 factor family. ECF subfamily.</text>
</comment>
<feature type="domain" description="RNA polymerase sigma-70 region 2" evidence="7">
    <location>
        <begin position="23"/>
        <end position="91"/>
    </location>
</feature>
<dbReference type="InterPro" id="IPR013325">
    <property type="entry name" value="RNA_pol_sigma_r2"/>
</dbReference>
<keyword evidence="10" id="KW-1185">Reference proteome</keyword>
<dbReference type="InterPro" id="IPR013249">
    <property type="entry name" value="RNA_pol_sigma70_r4_t2"/>
</dbReference>
<evidence type="ECO:0000313" key="9">
    <source>
        <dbReference type="EMBL" id="GLH96914.1"/>
    </source>
</evidence>
<dbReference type="EMBL" id="BSDI01000007">
    <property type="protein sequence ID" value="GLH96914.1"/>
    <property type="molecule type" value="Genomic_DNA"/>
</dbReference>
<dbReference type="GO" id="GO:0000428">
    <property type="term" value="C:DNA-directed RNA polymerase complex"/>
    <property type="evidence" value="ECO:0007669"/>
    <property type="project" value="UniProtKB-KW"/>
</dbReference>
<dbReference type="InterPro" id="IPR036388">
    <property type="entry name" value="WH-like_DNA-bd_sf"/>
</dbReference>
<dbReference type="Pfam" id="PF08281">
    <property type="entry name" value="Sigma70_r4_2"/>
    <property type="match status" value="1"/>
</dbReference>
<keyword evidence="3 6" id="KW-0731">Sigma factor</keyword>
<organism evidence="9 10">
    <name type="scientific">Phytohabitans aurantiacus</name>
    <dbReference type="NCBI Taxonomy" id="3016789"/>
    <lineage>
        <taxon>Bacteria</taxon>
        <taxon>Bacillati</taxon>
        <taxon>Actinomycetota</taxon>
        <taxon>Actinomycetes</taxon>
        <taxon>Micromonosporales</taxon>
        <taxon>Micromonosporaceae</taxon>
    </lineage>
</organism>
<protein>
    <recommendedName>
        <fullName evidence="6">RNA polymerase sigma factor</fullName>
    </recommendedName>
</protein>
<gene>
    <name evidence="9" type="primary">rpoE_10</name>
    <name evidence="9" type="ORF">Pa4123_21880</name>
</gene>
<dbReference type="Proteomes" id="UP001144280">
    <property type="component" value="Unassembled WGS sequence"/>
</dbReference>
<dbReference type="PANTHER" id="PTHR43133">
    <property type="entry name" value="RNA POLYMERASE ECF-TYPE SIGMA FACTO"/>
    <property type="match status" value="1"/>
</dbReference>
<evidence type="ECO:0000256" key="1">
    <source>
        <dbReference type="ARBA" id="ARBA00010641"/>
    </source>
</evidence>
<evidence type="ECO:0000256" key="3">
    <source>
        <dbReference type="ARBA" id="ARBA00023082"/>
    </source>
</evidence>
<evidence type="ECO:0000256" key="2">
    <source>
        <dbReference type="ARBA" id="ARBA00023015"/>
    </source>
</evidence>
<evidence type="ECO:0000259" key="7">
    <source>
        <dbReference type="Pfam" id="PF04542"/>
    </source>
</evidence>
<dbReference type="PROSITE" id="PS01063">
    <property type="entry name" value="SIGMA70_ECF"/>
    <property type="match status" value="1"/>
</dbReference>
<dbReference type="SUPFAM" id="SSF88659">
    <property type="entry name" value="Sigma3 and sigma4 domains of RNA polymerase sigma factors"/>
    <property type="match status" value="1"/>
</dbReference>
<accession>A0ABQ5QT72</accession>
<evidence type="ECO:0000256" key="6">
    <source>
        <dbReference type="RuleBase" id="RU000716"/>
    </source>
</evidence>
<dbReference type="InterPro" id="IPR039425">
    <property type="entry name" value="RNA_pol_sigma-70-like"/>
</dbReference>
<dbReference type="PANTHER" id="PTHR43133:SF25">
    <property type="entry name" value="RNA POLYMERASE SIGMA FACTOR RFAY-RELATED"/>
    <property type="match status" value="1"/>
</dbReference>
<evidence type="ECO:0000259" key="8">
    <source>
        <dbReference type="Pfam" id="PF08281"/>
    </source>
</evidence>
<dbReference type="InterPro" id="IPR000838">
    <property type="entry name" value="RNA_pol_sigma70_ECF_CS"/>
</dbReference>
<keyword evidence="4 6" id="KW-0238">DNA-binding</keyword>
<name>A0ABQ5QT72_9ACTN</name>
<dbReference type="InterPro" id="IPR013324">
    <property type="entry name" value="RNA_pol_sigma_r3/r4-like"/>
</dbReference>
<dbReference type="Gene3D" id="1.10.1740.10">
    <property type="match status" value="1"/>
</dbReference>
<feature type="domain" description="RNA polymerase sigma factor 70 region 4 type 2" evidence="8">
    <location>
        <begin position="125"/>
        <end position="176"/>
    </location>
</feature>
<dbReference type="InterPro" id="IPR007627">
    <property type="entry name" value="RNA_pol_sigma70_r2"/>
</dbReference>
<keyword evidence="2 6" id="KW-0805">Transcription regulation</keyword>
<proteinExistence type="inferred from homology"/>
<dbReference type="SUPFAM" id="SSF88946">
    <property type="entry name" value="Sigma2 domain of RNA polymerase sigma factors"/>
    <property type="match status" value="1"/>
</dbReference>
<reference evidence="9" key="1">
    <citation type="submission" date="2022-12" db="EMBL/GenBank/DDBJ databases">
        <title>New Phytohabitans aurantiacus sp. RD004123 nov., an actinomycete isolated from soil.</title>
        <authorList>
            <person name="Triningsih D.W."/>
            <person name="Harunari E."/>
            <person name="Igarashi Y."/>
        </authorList>
    </citation>
    <scope>NUCLEOTIDE SEQUENCE</scope>
    <source>
        <strain evidence="9">RD004123</strain>
    </source>
</reference>
<evidence type="ECO:0000313" key="10">
    <source>
        <dbReference type="Proteomes" id="UP001144280"/>
    </source>
</evidence>
<dbReference type="Pfam" id="PF04542">
    <property type="entry name" value="Sigma70_r2"/>
    <property type="match status" value="1"/>
</dbReference>
<dbReference type="RefSeq" id="WP_281894261.1">
    <property type="nucleotide sequence ID" value="NZ_BSDI01000007.1"/>
</dbReference>
<evidence type="ECO:0000256" key="5">
    <source>
        <dbReference type="ARBA" id="ARBA00023163"/>
    </source>
</evidence>
<dbReference type="Gene3D" id="1.10.10.10">
    <property type="entry name" value="Winged helix-like DNA-binding domain superfamily/Winged helix DNA-binding domain"/>
    <property type="match status" value="1"/>
</dbReference>
<dbReference type="InterPro" id="IPR014284">
    <property type="entry name" value="RNA_pol_sigma-70_dom"/>
</dbReference>
<sequence length="188" mass="21053">MAPTDEQLWSACTLGDHSAFGELFERHSRAVYNHAFRLTGSWSAAEEVTQATFVTAWRRRKAARVVDGSTLPWLLVVATNTARTERRSARRWQALLRRVPPEPEAVPDPANDVPARLDDERRMTALLALVRQLPRAEREAIALCVWSGVPYPQAATILGVGEGAVRSRVSRARARLARMVAESQEEER</sequence>
<comment type="caution">
    <text evidence="9">The sequence shown here is derived from an EMBL/GenBank/DDBJ whole genome shotgun (WGS) entry which is preliminary data.</text>
</comment>